<name>A0A943I1E6_9FIRM</name>
<reference evidence="1" key="1">
    <citation type="submission" date="2021-02" db="EMBL/GenBank/DDBJ databases">
        <title>Infant gut strain persistence is associated with maternal origin, phylogeny, and functional potential including surface adhesion and iron acquisition.</title>
        <authorList>
            <person name="Lou Y.C."/>
        </authorList>
    </citation>
    <scope>NUCLEOTIDE SEQUENCE</scope>
    <source>
        <strain evidence="1">L3_106_000M1_dasL3_106_000M1_concoct_15</strain>
    </source>
</reference>
<sequence>MNKTKRIRRKQWIKAFKLMGAMNNTDLLNLFISRLSLKALIFMLKKKGAQP</sequence>
<accession>A0A943I1E6</accession>
<dbReference type="AlphaFoldDB" id="A0A943I1E6"/>
<gene>
    <name evidence="1" type="ORF">KHX13_05805</name>
</gene>
<dbReference type="EMBL" id="JAGZCZ010000005">
    <property type="protein sequence ID" value="MBS5519830.1"/>
    <property type="molecule type" value="Genomic_DNA"/>
</dbReference>
<evidence type="ECO:0000313" key="2">
    <source>
        <dbReference type="Proteomes" id="UP000754226"/>
    </source>
</evidence>
<organism evidence="1 2">
    <name type="scientific">Acidaminococcus intestini</name>
    <dbReference type="NCBI Taxonomy" id="187327"/>
    <lineage>
        <taxon>Bacteria</taxon>
        <taxon>Bacillati</taxon>
        <taxon>Bacillota</taxon>
        <taxon>Negativicutes</taxon>
        <taxon>Acidaminococcales</taxon>
        <taxon>Acidaminococcaceae</taxon>
        <taxon>Acidaminococcus</taxon>
    </lineage>
</organism>
<proteinExistence type="predicted"/>
<protein>
    <submittedName>
        <fullName evidence="1">Uncharacterized protein</fullName>
    </submittedName>
</protein>
<comment type="caution">
    <text evidence="1">The sequence shown here is derived from an EMBL/GenBank/DDBJ whole genome shotgun (WGS) entry which is preliminary data.</text>
</comment>
<dbReference type="Proteomes" id="UP000754226">
    <property type="component" value="Unassembled WGS sequence"/>
</dbReference>
<evidence type="ECO:0000313" key="1">
    <source>
        <dbReference type="EMBL" id="MBS5519830.1"/>
    </source>
</evidence>